<accession>A0A7M5U2I8</accession>
<feature type="compositionally biased region" description="Polar residues" evidence="1">
    <location>
        <begin position="28"/>
        <end position="48"/>
    </location>
</feature>
<dbReference type="EnsemblMetazoa" id="CLYHEMT005371.1">
    <property type="protein sequence ID" value="CLYHEMP005371.1"/>
    <property type="gene ID" value="CLYHEMG005371"/>
</dbReference>
<feature type="compositionally biased region" description="Polar residues" evidence="1">
    <location>
        <begin position="459"/>
        <end position="482"/>
    </location>
</feature>
<organism evidence="2 3">
    <name type="scientific">Clytia hemisphaerica</name>
    <dbReference type="NCBI Taxonomy" id="252671"/>
    <lineage>
        <taxon>Eukaryota</taxon>
        <taxon>Metazoa</taxon>
        <taxon>Cnidaria</taxon>
        <taxon>Hydrozoa</taxon>
        <taxon>Hydroidolina</taxon>
        <taxon>Leptothecata</taxon>
        <taxon>Obeliida</taxon>
        <taxon>Clytiidae</taxon>
        <taxon>Clytia</taxon>
    </lineage>
</organism>
<dbReference type="Proteomes" id="UP000594262">
    <property type="component" value="Unplaced"/>
</dbReference>
<sequence length="657" mass="74960">MFSQSLQEVPGNVNDNSQQHNMMMPSMFDSQSSQEFYSQSHMKLNSSRDVPPHPSSGSFANDGWSDTSSPQDHQDSWRSSTYSSKPLLFQSREQQQKQMKFHHQQHQKSSMNYQSSYFQDIMQKKNAEYNQRCFIDGVEKCLYQQSVQMKETLGLVKTDVIAELKSNLESSFSNMNSENKEKALESILTSVNQIKDDLQNIETLKSSIAKKDTELQVKSETINGLQGTIDELRSTIKSLGERERNSTQTSSQLLEKILQSNTTLASKLEKSLQAGNENQKQTQILIQNTKHLTDQNNLLLEKENMILDTVRKPNVFPDRHRNLYPGADHSFKSPRILQPRFTAQIRPSPTAVVAPIRREQCVPLDISLTNEIDVKMETSSPRKQGSFCSKKDRTTDMFDISSDSEGEDMGNIVNNFLISSNTSNENEQLVPCISTQQKQTYQQPQQPKQPKTQKPKICSQPQSQRPLTQSNINHQHTSNNNKLQQRNVQNNQTKQLNNRSQQLQQPACKIKIQPHTNTNNKVDLTYSSSIKTSTPINNNKSTIKKQPEKASTPVQRSIRRYGKIKKSVNPFSPVHKQLSTSVQGKRRQLNYDVADESFLANQTAPPSSNIRTNRGCLAKKRKLENVFNFDSFEGDEDLKQLSKVFQRRKSNGSIKTY</sequence>
<evidence type="ECO:0000313" key="2">
    <source>
        <dbReference type="EnsemblMetazoa" id="CLYHEMP005371.1"/>
    </source>
</evidence>
<dbReference type="OrthoDB" id="10686473at2759"/>
<feature type="region of interest" description="Disordered" evidence="1">
    <location>
        <begin position="435"/>
        <end position="482"/>
    </location>
</feature>
<keyword evidence="3" id="KW-1185">Reference proteome</keyword>
<evidence type="ECO:0000313" key="3">
    <source>
        <dbReference type="Proteomes" id="UP000594262"/>
    </source>
</evidence>
<proteinExistence type="predicted"/>
<evidence type="ECO:0000256" key="1">
    <source>
        <dbReference type="SAM" id="MobiDB-lite"/>
    </source>
</evidence>
<feature type="compositionally biased region" description="Polar residues" evidence="1">
    <location>
        <begin position="1"/>
        <end position="21"/>
    </location>
</feature>
<feature type="region of interest" description="Disordered" evidence="1">
    <location>
        <begin position="533"/>
        <end position="555"/>
    </location>
</feature>
<protein>
    <submittedName>
        <fullName evidence="2">Uncharacterized protein</fullName>
    </submittedName>
</protein>
<name>A0A7M5U2I8_9CNID</name>
<dbReference type="AlphaFoldDB" id="A0A7M5U2I8"/>
<feature type="region of interest" description="Disordered" evidence="1">
    <location>
        <begin position="1"/>
        <end position="82"/>
    </location>
</feature>
<reference evidence="2" key="1">
    <citation type="submission" date="2021-01" db="UniProtKB">
        <authorList>
            <consortium name="EnsemblMetazoa"/>
        </authorList>
    </citation>
    <scope>IDENTIFICATION</scope>
</reference>
<feature type="compositionally biased region" description="Polar residues" evidence="1">
    <location>
        <begin position="55"/>
        <end position="82"/>
    </location>
</feature>
<feature type="compositionally biased region" description="Low complexity" evidence="1">
    <location>
        <begin position="435"/>
        <end position="456"/>
    </location>
</feature>